<keyword evidence="4" id="KW-1185">Reference proteome</keyword>
<comment type="caution">
    <text evidence="3">The sequence shown here is derived from an EMBL/GenBank/DDBJ whole genome shotgun (WGS) entry which is preliminary data.</text>
</comment>
<feature type="region of interest" description="Disordered" evidence="1">
    <location>
        <begin position="254"/>
        <end position="275"/>
    </location>
</feature>
<evidence type="ECO:0000256" key="2">
    <source>
        <dbReference type="SAM" id="Phobius"/>
    </source>
</evidence>
<feature type="transmembrane region" description="Helical" evidence="2">
    <location>
        <begin position="68"/>
        <end position="90"/>
    </location>
</feature>
<dbReference type="EMBL" id="BONF01000001">
    <property type="protein sequence ID" value="GIF78727.1"/>
    <property type="molecule type" value="Genomic_DNA"/>
</dbReference>
<reference evidence="3 4" key="1">
    <citation type="submission" date="2021-01" db="EMBL/GenBank/DDBJ databases">
        <title>Whole genome shotgun sequence of Catellatospora bangladeshensis NBRC 107357.</title>
        <authorList>
            <person name="Komaki H."/>
            <person name="Tamura T."/>
        </authorList>
    </citation>
    <scope>NUCLEOTIDE SEQUENCE [LARGE SCALE GENOMIC DNA]</scope>
    <source>
        <strain evidence="3 4">NBRC 107357</strain>
    </source>
</reference>
<accession>A0A8J3JDT4</accession>
<feature type="transmembrane region" description="Helical" evidence="2">
    <location>
        <begin position="201"/>
        <end position="223"/>
    </location>
</feature>
<feature type="transmembrane region" description="Helical" evidence="2">
    <location>
        <begin position="96"/>
        <end position="115"/>
    </location>
</feature>
<keyword evidence="2" id="KW-0812">Transmembrane</keyword>
<dbReference type="Proteomes" id="UP000601223">
    <property type="component" value="Unassembled WGS sequence"/>
</dbReference>
<name>A0A8J3JDT4_9ACTN</name>
<keyword evidence="2" id="KW-1133">Transmembrane helix</keyword>
<dbReference type="AlphaFoldDB" id="A0A8J3JDT4"/>
<organism evidence="3 4">
    <name type="scientific">Catellatospora bangladeshensis</name>
    <dbReference type="NCBI Taxonomy" id="310355"/>
    <lineage>
        <taxon>Bacteria</taxon>
        <taxon>Bacillati</taxon>
        <taxon>Actinomycetota</taxon>
        <taxon>Actinomycetes</taxon>
        <taxon>Micromonosporales</taxon>
        <taxon>Micromonosporaceae</taxon>
        <taxon>Catellatospora</taxon>
    </lineage>
</organism>
<evidence type="ECO:0000313" key="4">
    <source>
        <dbReference type="Proteomes" id="UP000601223"/>
    </source>
</evidence>
<protein>
    <submittedName>
        <fullName evidence="3">Uncharacterized protein</fullName>
    </submittedName>
</protein>
<feature type="compositionally biased region" description="Pro residues" evidence="1">
    <location>
        <begin position="260"/>
        <end position="275"/>
    </location>
</feature>
<sequence>MRYILPGGARRAHSRYRAIVAHPTLTPAAAPEPARRATDDIELTVALAEYAKLGEARRAISDQAHNRYNFFLVIATGVAAVSAGVLGSGIDANVRIGAVAALALLVLLMGPTVFLRQLRFSNAGRNYAVAEEALRTYLVRRAPQLAPYVLLPTLDDAGLLQPSAGSRRGRQAVGLAATIGLVNSTLLAAAGALAVSGVLDGWPVVLVALALFAAAAAVHLWWVDRTVRRDAAERERLLAARALDVLDLFPPLTSATADPDPAPDPAPVAPAAPAA</sequence>
<evidence type="ECO:0000313" key="3">
    <source>
        <dbReference type="EMBL" id="GIF78727.1"/>
    </source>
</evidence>
<gene>
    <name evidence="3" type="ORF">Cba03nite_00760</name>
</gene>
<feature type="transmembrane region" description="Helical" evidence="2">
    <location>
        <begin position="172"/>
        <end position="195"/>
    </location>
</feature>
<proteinExistence type="predicted"/>
<evidence type="ECO:0000256" key="1">
    <source>
        <dbReference type="SAM" id="MobiDB-lite"/>
    </source>
</evidence>
<keyword evidence="2" id="KW-0472">Membrane</keyword>